<evidence type="ECO:0000259" key="11">
    <source>
        <dbReference type="Pfam" id="PF02870"/>
    </source>
</evidence>
<dbReference type="KEGG" id="otk:C6570_02985"/>
<dbReference type="HAMAP" id="MF_00772">
    <property type="entry name" value="OGT"/>
    <property type="match status" value="1"/>
</dbReference>
<dbReference type="InterPro" id="IPR008332">
    <property type="entry name" value="MethylG_MeTrfase_N"/>
</dbReference>
<keyword evidence="6 9" id="KW-0227">DNA damage</keyword>
<dbReference type="Gene3D" id="1.10.10.10">
    <property type="entry name" value="Winged helix-like DNA-binding domain superfamily/Winged helix DNA-binding domain"/>
    <property type="match status" value="1"/>
</dbReference>
<dbReference type="RefSeq" id="WP_106701896.1">
    <property type="nucleotide sequence ID" value="NZ_CP027666.1"/>
</dbReference>
<evidence type="ECO:0000313" key="13">
    <source>
        <dbReference type="Proteomes" id="UP000239709"/>
    </source>
</evidence>
<dbReference type="Gene3D" id="3.30.160.70">
    <property type="entry name" value="Methylated DNA-protein cysteine methyltransferase domain"/>
    <property type="match status" value="1"/>
</dbReference>
<organism evidence="12 13">
    <name type="scientific">Ottowia oryzae</name>
    <dbReference type="NCBI Taxonomy" id="2109914"/>
    <lineage>
        <taxon>Bacteria</taxon>
        <taxon>Pseudomonadati</taxon>
        <taxon>Pseudomonadota</taxon>
        <taxon>Betaproteobacteria</taxon>
        <taxon>Burkholderiales</taxon>
        <taxon>Comamonadaceae</taxon>
        <taxon>Ottowia</taxon>
    </lineage>
</organism>
<dbReference type="InterPro" id="IPR036217">
    <property type="entry name" value="MethylDNA_cys_MeTrfase_DNAb"/>
</dbReference>
<dbReference type="InterPro" id="IPR036388">
    <property type="entry name" value="WH-like_DNA-bd_sf"/>
</dbReference>
<dbReference type="GO" id="GO:0003908">
    <property type="term" value="F:methylated-DNA-[protein]-cysteine S-methyltransferase activity"/>
    <property type="evidence" value="ECO:0007669"/>
    <property type="project" value="UniProtKB-UniRule"/>
</dbReference>
<feature type="active site" description="Nucleophile; methyl group acceptor" evidence="9">
    <location>
        <position position="134"/>
    </location>
</feature>
<dbReference type="PANTHER" id="PTHR10815:SF5">
    <property type="entry name" value="METHYLATED-DNA--PROTEIN-CYSTEINE METHYLTRANSFERASE"/>
    <property type="match status" value="1"/>
</dbReference>
<dbReference type="Pfam" id="PF02870">
    <property type="entry name" value="Methyltransf_1N"/>
    <property type="match status" value="1"/>
</dbReference>
<dbReference type="PROSITE" id="PS00374">
    <property type="entry name" value="MGMT"/>
    <property type="match status" value="1"/>
</dbReference>
<evidence type="ECO:0000256" key="6">
    <source>
        <dbReference type="ARBA" id="ARBA00022763"/>
    </source>
</evidence>
<keyword evidence="5 9" id="KW-0808">Transferase</keyword>
<evidence type="ECO:0000313" key="12">
    <source>
        <dbReference type="EMBL" id="AVO33333.1"/>
    </source>
</evidence>
<dbReference type="InterPro" id="IPR001497">
    <property type="entry name" value="MethylDNA_cys_MeTrfase_AS"/>
</dbReference>
<dbReference type="InterPro" id="IPR036631">
    <property type="entry name" value="MGMT_N_sf"/>
</dbReference>
<dbReference type="SUPFAM" id="SSF53155">
    <property type="entry name" value="Methylated DNA-protein cysteine methyltransferase domain"/>
    <property type="match status" value="1"/>
</dbReference>
<sequence length="169" mass="17744">MRFDNAIVQTRWTSPLGPMVLAATARGLAGAWFEGQRHEPDHSAWPAAPDHPTLRAAAAQLAEYFAGQRQHFDLPLDMSGGTAFQQAVWRALTQIAPGSTTRYGALAAQLGQPTAVRAVGAAVGRNPVSVIVPCHRVLGADGSLTGYAGGLPRKQALLDLEGAASARLL</sequence>
<dbReference type="PANTHER" id="PTHR10815">
    <property type="entry name" value="METHYLATED-DNA--PROTEIN-CYSTEINE METHYLTRANSFERASE"/>
    <property type="match status" value="1"/>
</dbReference>
<keyword evidence="13" id="KW-1185">Reference proteome</keyword>
<comment type="subcellular location">
    <subcellularLocation>
        <location evidence="9">Cytoplasm</location>
    </subcellularLocation>
</comment>
<evidence type="ECO:0000256" key="5">
    <source>
        <dbReference type="ARBA" id="ARBA00022679"/>
    </source>
</evidence>
<dbReference type="Pfam" id="PF01035">
    <property type="entry name" value="DNA_binding_1"/>
    <property type="match status" value="1"/>
</dbReference>
<comment type="catalytic activity">
    <reaction evidence="1 9">
        <text>a 4-O-methyl-thymidine in DNA + L-cysteinyl-[protein] = a thymidine in DNA + S-methyl-L-cysteinyl-[protein]</text>
        <dbReference type="Rhea" id="RHEA:53428"/>
        <dbReference type="Rhea" id="RHEA-COMP:10131"/>
        <dbReference type="Rhea" id="RHEA-COMP:10132"/>
        <dbReference type="Rhea" id="RHEA-COMP:13555"/>
        <dbReference type="Rhea" id="RHEA-COMP:13556"/>
        <dbReference type="ChEBI" id="CHEBI:29950"/>
        <dbReference type="ChEBI" id="CHEBI:82612"/>
        <dbReference type="ChEBI" id="CHEBI:137386"/>
        <dbReference type="ChEBI" id="CHEBI:137387"/>
        <dbReference type="EC" id="2.1.1.63"/>
    </reaction>
</comment>
<evidence type="ECO:0000256" key="8">
    <source>
        <dbReference type="ARBA" id="ARBA00049348"/>
    </source>
</evidence>
<feature type="domain" description="Methylguanine DNA methyltransferase ribonuclease-like" evidence="11">
    <location>
        <begin position="13"/>
        <end position="77"/>
    </location>
</feature>
<evidence type="ECO:0000256" key="9">
    <source>
        <dbReference type="HAMAP-Rule" id="MF_00772"/>
    </source>
</evidence>
<dbReference type="GO" id="GO:0032259">
    <property type="term" value="P:methylation"/>
    <property type="evidence" value="ECO:0007669"/>
    <property type="project" value="UniProtKB-KW"/>
</dbReference>
<dbReference type="EMBL" id="CP027666">
    <property type="protein sequence ID" value="AVO33333.1"/>
    <property type="molecule type" value="Genomic_DNA"/>
</dbReference>
<feature type="domain" description="Methylated-DNA-[protein]-cysteine S-methyltransferase DNA binding" evidence="10">
    <location>
        <begin position="83"/>
        <end position="163"/>
    </location>
</feature>
<reference evidence="12 13" key="1">
    <citation type="submission" date="2018-03" db="EMBL/GenBank/DDBJ databases">
        <title>Genome sequencing of Ottowia sp.</title>
        <authorList>
            <person name="Kim S.-J."/>
            <person name="Heo J."/>
            <person name="Kwon S.-W."/>
        </authorList>
    </citation>
    <scope>NUCLEOTIDE SEQUENCE [LARGE SCALE GENOMIC DNA]</scope>
    <source>
        <strain evidence="12 13">KADR8-3</strain>
    </source>
</reference>
<dbReference type="InterPro" id="IPR023546">
    <property type="entry name" value="MGMT"/>
</dbReference>
<name>A0A2S0MC71_9BURK</name>
<dbReference type="GO" id="GO:0006307">
    <property type="term" value="P:DNA alkylation repair"/>
    <property type="evidence" value="ECO:0007669"/>
    <property type="project" value="UniProtKB-UniRule"/>
</dbReference>
<dbReference type="SUPFAM" id="SSF46767">
    <property type="entry name" value="Methylated DNA-protein cysteine methyltransferase, C-terminal domain"/>
    <property type="match status" value="1"/>
</dbReference>
<comment type="catalytic activity">
    <reaction evidence="8 9">
        <text>a 6-O-methyl-2'-deoxyguanosine in DNA + L-cysteinyl-[protein] = S-methyl-L-cysteinyl-[protein] + a 2'-deoxyguanosine in DNA</text>
        <dbReference type="Rhea" id="RHEA:24000"/>
        <dbReference type="Rhea" id="RHEA-COMP:10131"/>
        <dbReference type="Rhea" id="RHEA-COMP:10132"/>
        <dbReference type="Rhea" id="RHEA-COMP:11367"/>
        <dbReference type="Rhea" id="RHEA-COMP:11368"/>
        <dbReference type="ChEBI" id="CHEBI:29950"/>
        <dbReference type="ChEBI" id="CHEBI:82612"/>
        <dbReference type="ChEBI" id="CHEBI:85445"/>
        <dbReference type="ChEBI" id="CHEBI:85448"/>
        <dbReference type="EC" id="2.1.1.63"/>
    </reaction>
</comment>
<dbReference type="EC" id="2.1.1.63" evidence="9"/>
<evidence type="ECO:0000256" key="3">
    <source>
        <dbReference type="ARBA" id="ARBA00022490"/>
    </source>
</evidence>
<keyword evidence="4 9" id="KW-0489">Methyltransferase</keyword>
<keyword evidence="7 9" id="KW-0234">DNA repair</keyword>
<evidence type="ECO:0000259" key="10">
    <source>
        <dbReference type="Pfam" id="PF01035"/>
    </source>
</evidence>
<accession>A0A2S0MC71</accession>
<dbReference type="GO" id="GO:0005737">
    <property type="term" value="C:cytoplasm"/>
    <property type="evidence" value="ECO:0007669"/>
    <property type="project" value="UniProtKB-SubCell"/>
</dbReference>
<evidence type="ECO:0000256" key="4">
    <source>
        <dbReference type="ARBA" id="ARBA00022603"/>
    </source>
</evidence>
<evidence type="ECO:0000256" key="1">
    <source>
        <dbReference type="ARBA" id="ARBA00001286"/>
    </source>
</evidence>
<dbReference type="CDD" id="cd06445">
    <property type="entry name" value="ATase"/>
    <property type="match status" value="1"/>
</dbReference>
<dbReference type="OrthoDB" id="9802228at2"/>
<proteinExistence type="inferred from homology"/>
<evidence type="ECO:0000256" key="7">
    <source>
        <dbReference type="ARBA" id="ARBA00023204"/>
    </source>
</evidence>
<dbReference type="FunFam" id="1.10.10.10:FF:000214">
    <property type="entry name" value="Methylated-DNA--protein-cysteine methyltransferase"/>
    <property type="match status" value="1"/>
</dbReference>
<dbReference type="AlphaFoldDB" id="A0A2S0MC71"/>
<comment type="miscellaneous">
    <text evidence="9">This enzyme catalyzes only one turnover and therefore is not strictly catalytic. According to one definition, an enzyme is a biocatalyst that acts repeatedly and over many reaction cycles.</text>
</comment>
<gene>
    <name evidence="12" type="ORF">C6570_02985</name>
</gene>
<dbReference type="InterPro" id="IPR014048">
    <property type="entry name" value="MethylDNA_cys_MeTrfase_DNA-bd"/>
</dbReference>
<protein>
    <recommendedName>
        <fullName evidence="9">Methylated-DNA--protein-cysteine methyltransferase</fullName>
        <ecNumber evidence="9">2.1.1.63</ecNumber>
    </recommendedName>
    <alternativeName>
        <fullName evidence="9">6-O-methylguanine-DNA methyltransferase</fullName>
        <shortName evidence="9">MGMT</shortName>
    </alternativeName>
    <alternativeName>
        <fullName evidence="9">O-6-methylguanine-DNA-alkyltransferase</fullName>
    </alternativeName>
</protein>
<dbReference type="Proteomes" id="UP000239709">
    <property type="component" value="Chromosome"/>
</dbReference>
<evidence type="ECO:0000256" key="2">
    <source>
        <dbReference type="ARBA" id="ARBA00008711"/>
    </source>
</evidence>
<dbReference type="NCBIfam" id="TIGR00589">
    <property type="entry name" value="ogt"/>
    <property type="match status" value="1"/>
</dbReference>
<comment type="similarity">
    <text evidence="2 9">Belongs to the MGMT family.</text>
</comment>
<keyword evidence="3 9" id="KW-0963">Cytoplasm</keyword>
<comment type="function">
    <text evidence="9">Involved in the cellular defense against the biological effects of O6-methylguanine (O6-MeG) and O4-methylthymine (O4-MeT) in DNA. Repairs the methylated nucleobase in DNA by stoichiometrically transferring the methyl group to a cysteine residue in the enzyme. This is a suicide reaction: the enzyme is irreversibly inactivated.</text>
</comment>